<feature type="compositionally biased region" description="Gly residues" evidence="7">
    <location>
        <begin position="147"/>
        <end position="162"/>
    </location>
</feature>
<dbReference type="Proteomes" id="UP001046870">
    <property type="component" value="Chromosome 10"/>
</dbReference>
<dbReference type="GO" id="GO:0008017">
    <property type="term" value="F:microtubule binding"/>
    <property type="evidence" value="ECO:0007669"/>
    <property type="project" value="TreeGrafter"/>
</dbReference>
<proteinExistence type="inferred from homology"/>
<evidence type="ECO:0000256" key="7">
    <source>
        <dbReference type="SAM" id="MobiDB-lite"/>
    </source>
</evidence>
<comment type="caution">
    <text evidence="9">The sequence shown here is derived from an EMBL/GenBank/DDBJ whole genome shotgun (WGS) entry which is preliminary data.</text>
</comment>
<protein>
    <recommendedName>
        <fullName evidence="5">Cingulin</fullName>
    </recommendedName>
</protein>
<feature type="compositionally biased region" description="Polar residues" evidence="7">
    <location>
        <begin position="906"/>
        <end position="919"/>
    </location>
</feature>
<feature type="region of interest" description="Disordered" evidence="7">
    <location>
        <begin position="228"/>
        <end position="300"/>
    </location>
</feature>
<keyword evidence="2" id="KW-0796">Tight junction</keyword>
<feature type="domain" description="Myosin tail" evidence="8">
    <location>
        <begin position="955"/>
        <end position="1201"/>
    </location>
</feature>
<feature type="region of interest" description="Disordered" evidence="7">
    <location>
        <begin position="76"/>
        <end position="211"/>
    </location>
</feature>
<feature type="coiled-coil region" evidence="6">
    <location>
        <begin position="402"/>
        <end position="697"/>
    </location>
</feature>
<comment type="subcellular location">
    <subcellularLocation>
        <location evidence="1">Cell junction</location>
        <location evidence="1">Tight junction</location>
    </subcellularLocation>
</comment>
<dbReference type="PANTHER" id="PTHR46349:SF4">
    <property type="entry name" value="CINGULIN"/>
    <property type="match status" value="1"/>
</dbReference>
<reference evidence="9" key="1">
    <citation type="submission" date="2021-01" db="EMBL/GenBank/DDBJ databases">
        <authorList>
            <person name="Zahm M."/>
            <person name="Roques C."/>
            <person name="Cabau C."/>
            <person name="Klopp C."/>
            <person name="Donnadieu C."/>
            <person name="Jouanno E."/>
            <person name="Lampietro C."/>
            <person name="Louis A."/>
            <person name="Herpin A."/>
            <person name="Echchiki A."/>
            <person name="Berthelot C."/>
            <person name="Parey E."/>
            <person name="Roest-Crollius H."/>
            <person name="Braasch I."/>
            <person name="Postlethwait J."/>
            <person name="Bobe J."/>
            <person name="Montfort J."/>
            <person name="Bouchez O."/>
            <person name="Begum T."/>
            <person name="Mejri S."/>
            <person name="Adams A."/>
            <person name="Chen W.-J."/>
            <person name="Guiguen Y."/>
        </authorList>
    </citation>
    <scope>NUCLEOTIDE SEQUENCE</scope>
    <source>
        <strain evidence="9">YG-15Mar2019-1</strain>
        <tissue evidence="9">Brain</tissue>
    </source>
</reference>
<evidence type="ECO:0000256" key="4">
    <source>
        <dbReference type="ARBA" id="ARBA00038467"/>
    </source>
</evidence>
<dbReference type="Pfam" id="PF01576">
    <property type="entry name" value="Myosin_tail_1"/>
    <property type="match status" value="1"/>
</dbReference>
<dbReference type="Gene3D" id="1.10.287.1490">
    <property type="match status" value="1"/>
</dbReference>
<dbReference type="InterPro" id="IPR002928">
    <property type="entry name" value="Myosin_tail"/>
</dbReference>
<feature type="region of interest" description="Disordered" evidence="7">
    <location>
        <begin position="25"/>
        <end position="48"/>
    </location>
</feature>
<keyword evidence="3 6" id="KW-0175">Coiled coil</keyword>
<feature type="region of interest" description="Disordered" evidence="7">
    <location>
        <begin position="1203"/>
        <end position="1250"/>
    </location>
</feature>
<feature type="compositionally biased region" description="Acidic residues" evidence="7">
    <location>
        <begin position="1221"/>
        <end position="1230"/>
    </location>
</feature>
<evidence type="ECO:0000256" key="3">
    <source>
        <dbReference type="ARBA" id="ARBA00023054"/>
    </source>
</evidence>
<organism evidence="9 10">
    <name type="scientific">Megalops atlanticus</name>
    <name type="common">Tarpon</name>
    <name type="synonym">Clupea gigantea</name>
    <dbReference type="NCBI Taxonomy" id="7932"/>
    <lineage>
        <taxon>Eukaryota</taxon>
        <taxon>Metazoa</taxon>
        <taxon>Chordata</taxon>
        <taxon>Craniata</taxon>
        <taxon>Vertebrata</taxon>
        <taxon>Euteleostomi</taxon>
        <taxon>Actinopterygii</taxon>
        <taxon>Neopterygii</taxon>
        <taxon>Teleostei</taxon>
        <taxon>Elopiformes</taxon>
        <taxon>Megalopidae</taxon>
        <taxon>Megalops</taxon>
    </lineage>
</organism>
<dbReference type="GO" id="GO:0005923">
    <property type="term" value="C:bicellular tight junction"/>
    <property type="evidence" value="ECO:0007669"/>
    <property type="project" value="TreeGrafter"/>
</dbReference>
<name>A0A9D3PY88_MEGAT</name>
<feature type="compositionally biased region" description="Polar residues" evidence="7">
    <location>
        <begin position="84"/>
        <end position="94"/>
    </location>
</feature>
<sequence length="1250" mass="141750">MSTPSSERQTPLDYGVQIRFIKDLHDTGGGIPGGARGAGKGASGSHSSKYGVAVRVQGIAGQPYVVLKEGEKGDSYGVQLKSAPRSTGSPQAYNSLPRRREEGRGPDSYTATGEGSSLRRAQSQGSLLERETGEDYGGHLRRPPGDGRSGSYGNLDGGIGIGGERERGSVEPQPYQAGMNGSLGADGGREASHYVSTESFPDPPPPMTSVEEPAQVVDTNSLAPINRLISKFDGGSPSGPVRGPAGVRGRMNLEERKRSRSLDARDNAPDLAASPSLPSSSPNPYSSPPSSTTSSYSSLGRSSGSVAKVIALPAPTPACTWAAGRFVTREQLPVTQTETQVPPDLLMDQGQSSEFMTEEERTKHIIYSILRMGTNESESATKHKVNLVFEKIQGLRTSEGASEAWRTEKRDLEMRLAELQSTLEEERRSSQMASADQTLKAELEDCLDENLQLQEQLDRKKTELHQTHSELTQLRMDRESAEARVRELEDRLAGLQEELRKESDGRAQSDSLQTDLMSVRAELAEAAMLRQRQEETLRQRERELTALKGALKDEVATHDREIEALREQYSQDMERLRRSMEQVSQSQQQIEAERQRVNASMRSMQQQLEDCREEGGHWREQFQSTREELRTTKQELLQARLEKEEFEEGLKELQEKLNTVKEQIPDPSHTSALTEDLQNCRADLKLAESQLDKLRLDFDKRGMELIAVKKSNQEREEELKYEIGRLKDQSRKDKEELAKALGKVKQLPDPSKVQDLQQELLQARGEAERLRGGLAGAEQELQTCREQLASAQSELQVHRDSQKDLEEANTRIREKIARLEAHLQSSASQSLETEQALEEQNRSLRVQLEESRRAAARLGQEREELTRRLEEREREREMLRRSVTELEDQKRVLDRTLDKTNKEMEQLSSESRQSVQALQAQLEDHRERSKREQQEAQRQAKERLAELERMQASWRSLQEEVSRLKKELLACCEERDNAQLDKELLTNRLKHVESELEAQRGSHTDRSREIRSLEDKVKHLEMELDEERNSVELLTDRITRSRDQIDQLRSELMQEKSSKQDLELDKNALERQMKELKARMAEMEGHSRSSAGVSQLEGKLLELEERLHGEEREKNSMLATQRRLERKLKELNITLDEERQQHSEQRDQLTLRVKALKRQVDEGEGEVERLEGLRRKALRDMEEQLELKEALQARVAALEAELKRKVQQSRHPALDSSALSSEDEEDEEGYYDPSSITSILTEGNLQTSSC</sequence>
<evidence type="ECO:0000259" key="8">
    <source>
        <dbReference type="Pfam" id="PF01576"/>
    </source>
</evidence>
<dbReference type="AlphaFoldDB" id="A0A9D3PY88"/>
<comment type="similarity">
    <text evidence="4">Belongs to the cingulin family.</text>
</comment>
<feature type="compositionally biased region" description="Polar residues" evidence="7">
    <location>
        <begin position="1236"/>
        <end position="1250"/>
    </location>
</feature>
<accession>A0A9D3PY88</accession>
<dbReference type="SUPFAM" id="SSF58100">
    <property type="entry name" value="Bacterial hemolysins"/>
    <property type="match status" value="1"/>
</dbReference>
<evidence type="ECO:0000256" key="2">
    <source>
        <dbReference type="ARBA" id="ARBA00022427"/>
    </source>
</evidence>
<dbReference type="EMBL" id="JAFDVH010000010">
    <property type="protein sequence ID" value="KAG7469448.1"/>
    <property type="molecule type" value="Genomic_DNA"/>
</dbReference>
<feature type="compositionally biased region" description="Polar residues" evidence="7">
    <location>
        <begin position="109"/>
        <end position="126"/>
    </location>
</feature>
<evidence type="ECO:0000256" key="6">
    <source>
        <dbReference type="SAM" id="Coils"/>
    </source>
</evidence>
<feature type="compositionally biased region" description="Basic and acidic residues" evidence="7">
    <location>
        <begin position="922"/>
        <end position="943"/>
    </location>
</feature>
<evidence type="ECO:0000313" key="9">
    <source>
        <dbReference type="EMBL" id="KAG7469448.1"/>
    </source>
</evidence>
<evidence type="ECO:0000256" key="5">
    <source>
        <dbReference type="ARBA" id="ARBA00044075"/>
    </source>
</evidence>
<dbReference type="OrthoDB" id="6108017at2759"/>
<dbReference type="PANTHER" id="PTHR46349">
    <property type="entry name" value="CINGULIN-LIKE PROTEIN 1-RELATED"/>
    <property type="match status" value="1"/>
</dbReference>
<dbReference type="GO" id="GO:0000226">
    <property type="term" value="P:microtubule cytoskeleton organization"/>
    <property type="evidence" value="ECO:0007669"/>
    <property type="project" value="TreeGrafter"/>
</dbReference>
<evidence type="ECO:0000256" key="1">
    <source>
        <dbReference type="ARBA" id="ARBA00004435"/>
    </source>
</evidence>
<feature type="compositionally biased region" description="Basic and acidic residues" evidence="7">
    <location>
        <begin position="128"/>
        <end position="138"/>
    </location>
</feature>
<keyword evidence="2" id="KW-0965">Cell junction</keyword>
<keyword evidence="10" id="KW-1185">Reference proteome</keyword>
<feature type="compositionally biased region" description="Low complexity" evidence="7">
    <location>
        <begin position="234"/>
        <end position="250"/>
    </location>
</feature>
<gene>
    <name evidence="9" type="ORF">MATL_G00129170</name>
</gene>
<feature type="compositionally biased region" description="Low complexity" evidence="7">
    <location>
        <begin position="274"/>
        <end position="300"/>
    </location>
</feature>
<feature type="region of interest" description="Disordered" evidence="7">
    <location>
        <begin position="901"/>
        <end position="943"/>
    </location>
</feature>
<feature type="compositionally biased region" description="Basic and acidic residues" evidence="7">
    <location>
        <begin position="251"/>
        <end position="268"/>
    </location>
</feature>
<evidence type="ECO:0000313" key="10">
    <source>
        <dbReference type="Proteomes" id="UP001046870"/>
    </source>
</evidence>
<feature type="compositionally biased region" description="Gly residues" evidence="7">
    <location>
        <begin position="27"/>
        <end position="42"/>
    </location>
</feature>
<dbReference type="GO" id="GO:0016459">
    <property type="term" value="C:myosin complex"/>
    <property type="evidence" value="ECO:0007669"/>
    <property type="project" value="InterPro"/>
</dbReference>